<dbReference type="CDD" id="cd00090">
    <property type="entry name" value="HTH_ARSR"/>
    <property type="match status" value="1"/>
</dbReference>
<dbReference type="SUPFAM" id="SSF46785">
    <property type="entry name" value="Winged helix' DNA-binding domain"/>
    <property type="match status" value="1"/>
</dbReference>
<dbReference type="PRINTS" id="PR00037">
    <property type="entry name" value="HTHLACR"/>
</dbReference>
<dbReference type="InterPro" id="IPR050313">
    <property type="entry name" value="Carb_Metab_HTH_regulators"/>
</dbReference>
<evidence type="ECO:0000313" key="5">
    <source>
        <dbReference type="EMBL" id="REK76667.1"/>
    </source>
</evidence>
<dbReference type="RefSeq" id="WP_116043725.1">
    <property type="nucleotide sequence ID" value="NZ_QUBQ01000001.1"/>
</dbReference>
<feature type="domain" description="HTH deoR-type" evidence="4">
    <location>
        <begin position="2"/>
        <end position="57"/>
    </location>
</feature>
<protein>
    <submittedName>
        <fullName evidence="5">DeoR/GlpR transcriptional regulator</fullName>
    </submittedName>
</protein>
<dbReference type="GO" id="GO:0003677">
    <property type="term" value="F:DNA binding"/>
    <property type="evidence" value="ECO:0007669"/>
    <property type="project" value="UniProtKB-KW"/>
</dbReference>
<sequence length="251" mass="27879">MSTEREKQIVSLLHENSPLTVEELAQHLDVSEVTVRRDLVAMEKKGIISRRRGGAALPDQGAEPLFVQREKKNHDLKRQIGQYAADQIREGEVIALDVGTTTAELAKALVKRRGITVFTSSFQVASILSKSNLHVYMIGGLIRFNEMSMVGSVAIETIKKFNFDRYYLGLAAVNRERGLTDYSVEEAEVKQAFIAQSKEVIALVDRSKVGASSLLKVCEFDQLSEIITNRSDDDSEHPALDLGFQGKITLV</sequence>
<dbReference type="PROSITE" id="PS00894">
    <property type="entry name" value="HTH_DEOR_1"/>
    <property type="match status" value="1"/>
</dbReference>
<keyword evidence="1" id="KW-0805">Transcription regulation</keyword>
<dbReference type="PROSITE" id="PS51000">
    <property type="entry name" value="HTH_DEOR_2"/>
    <property type="match status" value="1"/>
</dbReference>
<evidence type="ECO:0000256" key="2">
    <source>
        <dbReference type="ARBA" id="ARBA00023125"/>
    </source>
</evidence>
<dbReference type="OrthoDB" id="9797223at2"/>
<dbReference type="SUPFAM" id="SSF100950">
    <property type="entry name" value="NagB/RpiA/CoA transferase-like"/>
    <property type="match status" value="1"/>
</dbReference>
<dbReference type="InterPro" id="IPR014036">
    <property type="entry name" value="DeoR-like_C"/>
</dbReference>
<dbReference type="AlphaFoldDB" id="A0A371PLP0"/>
<dbReference type="Pfam" id="PF00455">
    <property type="entry name" value="DeoRC"/>
    <property type="match status" value="1"/>
</dbReference>
<dbReference type="Proteomes" id="UP000261905">
    <property type="component" value="Unassembled WGS sequence"/>
</dbReference>
<dbReference type="InterPro" id="IPR036390">
    <property type="entry name" value="WH_DNA-bd_sf"/>
</dbReference>
<keyword evidence="6" id="KW-1185">Reference proteome</keyword>
<dbReference type="InterPro" id="IPR037171">
    <property type="entry name" value="NagB/RpiA_transferase-like"/>
</dbReference>
<evidence type="ECO:0000256" key="1">
    <source>
        <dbReference type="ARBA" id="ARBA00023015"/>
    </source>
</evidence>
<gene>
    <name evidence="5" type="ORF">DX130_06420</name>
</gene>
<dbReference type="EMBL" id="QUBQ01000001">
    <property type="protein sequence ID" value="REK76667.1"/>
    <property type="molecule type" value="Genomic_DNA"/>
</dbReference>
<dbReference type="InterPro" id="IPR001034">
    <property type="entry name" value="DeoR_HTH"/>
</dbReference>
<accession>A0A371PLP0</accession>
<dbReference type="Gene3D" id="3.40.50.1360">
    <property type="match status" value="1"/>
</dbReference>
<name>A0A371PLP0_9BACL</name>
<dbReference type="SMART" id="SM00420">
    <property type="entry name" value="HTH_DEOR"/>
    <property type="match status" value="1"/>
</dbReference>
<proteinExistence type="predicted"/>
<evidence type="ECO:0000259" key="4">
    <source>
        <dbReference type="PROSITE" id="PS51000"/>
    </source>
</evidence>
<dbReference type="InterPro" id="IPR036388">
    <property type="entry name" value="WH-like_DNA-bd_sf"/>
</dbReference>
<reference evidence="5 6" key="1">
    <citation type="submission" date="2018-08" db="EMBL/GenBank/DDBJ databases">
        <title>Paenibacillus sp. M4BSY-1, whole genome shotgun sequence.</title>
        <authorList>
            <person name="Tuo L."/>
        </authorList>
    </citation>
    <scope>NUCLEOTIDE SEQUENCE [LARGE SCALE GENOMIC DNA]</scope>
    <source>
        <strain evidence="5 6">M4BSY-1</strain>
    </source>
</reference>
<dbReference type="Gene3D" id="1.10.10.10">
    <property type="entry name" value="Winged helix-like DNA-binding domain superfamily/Winged helix DNA-binding domain"/>
    <property type="match status" value="1"/>
</dbReference>
<dbReference type="SMART" id="SM01134">
    <property type="entry name" value="DeoRC"/>
    <property type="match status" value="1"/>
</dbReference>
<comment type="caution">
    <text evidence="5">The sequence shown here is derived from an EMBL/GenBank/DDBJ whole genome shotgun (WGS) entry which is preliminary data.</text>
</comment>
<dbReference type="PANTHER" id="PTHR30363:SF44">
    <property type="entry name" value="AGA OPERON TRANSCRIPTIONAL REPRESSOR-RELATED"/>
    <property type="match status" value="1"/>
</dbReference>
<dbReference type="GO" id="GO:0003700">
    <property type="term" value="F:DNA-binding transcription factor activity"/>
    <property type="evidence" value="ECO:0007669"/>
    <property type="project" value="InterPro"/>
</dbReference>
<evidence type="ECO:0000256" key="3">
    <source>
        <dbReference type="ARBA" id="ARBA00023163"/>
    </source>
</evidence>
<dbReference type="InterPro" id="IPR011991">
    <property type="entry name" value="ArsR-like_HTH"/>
</dbReference>
<keyword evidence="3" id="KW-0804">Transcription</keyword>
<dbReference type="PANTHER" id="PTHR30363">
    <property type="entry name" value="HTH-TYPE TRANSCRIPTIONAL REGULATOR SRLR-RELATED"/>
    <property type="match status" value="1"/>
</dbReference>
<keyword evidence="2" id="KW-0238">DNA-binding</keyword>
<organism evidence="5 6">
    <name type="scientific">Paenibacillus paeoniae</name>
    <dbReference type="NCBI Taxonomy" id="2292705"/>
    <lineage>
        <taxon>Bacteria</taxon>
        <taxon>Bacillati</taxon>
        <taxon>Bacillota</taxon>
        <taxon>Bacilli</taxon>
        <taxon>Bacillales</taxon>
        <taxon>Paenibacillaceae</taxon>
        <taxon>Paenibacillus</taxon>
    </lineage>
</organism>
<evidence type="ECO:0000313" key="6">
    <source>
        <dbReference type="Proteomes" id="UP000261905"/>
    </source>
</evidence>
<dbReference type="InterPro" id="IPR018356">
    <property type="entry name" value="Tscrpt_reg_HTH_DeoR_CS"/>
</dbReference>
<dbReference type="Pfam" id="PF08220">
    <property type="entry name" value="HTH_DeoR"/>
    <property type="match status" value="1"/>
</dbReference>